<dbReference type="Proteomes" id="UP000198729">
    <property type="component" value="Unassembled WGS sequence"/>
</dbReference>
<name>A0A1G5SE36_9PROT</name>
<sequence length="54" mass="6232">MIERKRTTIGLTTLRHWPSNDDQDIRLEYSIKRRLNNVNGANGPISPTLQKQKG</sequence>
<organism evidence="1 2">
    <name type="scientific">Nitrosomonas mobilis</name>
    <dbReference type="NCBI Taxonomy" id="51642"/>
    <lineage>
        <taxon>Bacteria</taxon>
        <taxon>Pseudomonadati</taxon>
        <taxon>Pseudomonadota</taxon>
        <taxon>Betaproteobacteria</taxon>
        <taxon>Nitrosomonadales</taxon>
        <taxon>Nitrosomonadaceae</taxon>
        <taxon>Nitrosomonas</taxon>
    </lineage>
</organism>
<gene>
    <name evidence="1" type="ORF">NSMM_380077</name>
</gene>
<dbReference type="AlphaFoldDB" id="A0A1G5SE36"/>
<dbReference type="EMBL" id="FMWO01000045">
    <property type="protein sequence ID" value="SCZ85455.1"/>
    <property type="molecule type" value="Genomic_DNA"/>
</dbReference>
<evidence type="ECO:0000313" key="1">
    <source>
        <dbReference type="EMBL" id="SCZ85455.1"/>
    </source>
</evidence>
<protein>
    <submittedName>
        <fullName evidence="1">Uncharacterized protein</fullName>
    </submittedName>
</protein>
<keyword evidence="2" id="KW-1185">Reference proteome</keyword>
<reference evidence="1 2" key="1">
    <citation type="submission" date="2016-10" db="EMBL/GenBank/DDBJ databases">
        <authorList>
            <person name="de Groot N.N."/>
        </authorList>
    </citation>
    <scope>NUCLEOTIDE SEQUENCE [LARGE SCALE GENOMIC DNA]</scope>
    <source>
        <strain evidence="1">1</strain>
    </source>
</reference>
<proteinExistence type="predicted"/>
<accession>A0A1G5SE36</accession>
<evidence type="ECO:0000313" key="2">
    <source>
        <dbReference type="Proteomes" id="UP000198729"/>
    </source>
</evidence>